<dbReference type="EMBL" id="JTDE01014809">
    <property type="protein sequence ID" value="KAF7233991.1"/>
    <property type="molecule type" value="Genomic_DNA"/>
</dbReference>
<name>A0A8S9YCG0_9TREM</name>
<sequence length="146" mass="16670">MPIWVLKEDEPHYVTIISRGVKSVDRRSYAHKGPNHLPNDSGYLPFPHRGTLDGGEHIYWAITVSQGGIVQLKLSSRQLPMSITNWVRVFDAADCKDSVIYLQTPEGTQSNVTLKSIGNQMLTMMWLHKEFETHTCGARYDRLSWL</sequence>
<keyword evidence="2" id="KW-1185">Reference proteome</keyword>
<reference evidence="1" key="1">
    <citation type="submission" date="2019-07" db="EMBL/GenBank/DDBJ databases">
        <title>Annotation for the trematode Paragonimus miyazaki's.</title>
        <authorList>
            <person name="Choi Y.-J."/>
        </authorList>
    </citation>
    <scope>NUCLEOTIDE SEQUENCE</scope>
    <source>
        <strain evidence="1">Japan</strain>
    </source>
</reference>
<evidence type="ECO:0000313" key="1">
    <source>
        <dbReference type="EMBL" id="KAF7233991.1"/>
    </source>
</evidence>
<protein>
    <submittedName>
        <fullName evidence="1">Uncharacterized protein</fullName>
    </submittedName>
</protein>
<evidence type="ECO:0000313" key="2">
    <source>
        <dbReference type="Proteomes" id="UP000822476"/>
    </source>
</evidence>
<dbReference type="InterPro" id="IPR035914">
    <property type="entry name" value="Sperma_CUB_dom_sf"/>
</dbReference>
<organism evidence="1 2">
    <name type="scientific">Paragonimus skrjabini miyazakii</name>
    <dbReference type="NCBI Taxonomy" id="59628"/>
    <lineage>
        <taxon>Eukaryota</taxon>
        <taxon>Metazoa</taxon>
        <taxon>Spiralia</taxon>
        <taxon>Lophotrochozoa</taxon>
        <taxon>Platyhelminthes</taxon>
        <taxon>Trematoda</taxon>
        <taxon>Digenea</taxon>
        <taxon>Plagiorchiida</taxon>
        <taxon>Troglotremata</taxon>
        <taxon>Troglotrematidae</taxon>
        <taxon>Paragonimus</taxon>
    </lineage>
</organism>
<dbReference type="OrthoDB" id="10522282at2759"/>
<accession>A0A8S9YCG0</accession>
<comment type="caution">
    <text evidence="1">The sequence shown here is derived from an EMBL/GenBank/DDBJ whole genome shotgun (WGS) entry which is preliminary data.</text>
</comment>
<dbReference type="AlphaFoldDB" id="A0A8S9YCG0"/>
<proteinExistence type="predicted"/>
<dbReference type="SUPFAM" id="SSF49854">
    <property type="entry name" value="Spermadhesin, CUB domain"/>
    <property type="match status" value="1"/>
</dbReference>
<gene>
    <name evidence="1" type="ORF">EG68_11833</name>
</gene>
<dbReference type="Proteomes" id="UP000822476">
    <property type="component" value="Unassembled WGS sequence"/>
</dbReference>